<dbReference type="OrthoDB" id="9806724at2"/>
<comment type="caution">
    <text evidence="17">The sequence shown here is derived from an EMBL/GenBank/DDBJ whole genome shotgun (WGS) entry which is preliminary data.</text>
</comment>
<evidence type="ECO:0000256" key="7">
    <source>
        <dbReference type="ARBA" id="ARBA00022642"/>
    </source>
</evidence>
<accession>A0A2T5J057</accession>
<dbReference type="SUPFAM" id="SSF51905">
    <property type="entry name" value="FAD/NAD(P)-binding domain"/>
    <property type="match status" value="1"/>
</dbReference>
<comment type="function">
    <text evidence="13">Catalyzes the oxidation of L-aspartate to iminoaspartate.</text>
</comment>
<dbReference type="PANTHER" id="PTHR42716:SF2">
    <property type="entry name" value="L-ASPARTATE OXIDASE, CHLOROPLASTIC"/>
    <property type="match status" value="1"/>
</dbReference>
<dbReference type="FunFam" id="1.20.58.100:FF:000002">
    <property type="entry name" value="L-aspartate oxidase"/>
    <property type="match status" value="1"/>
</dbReference>
<keyword evidence="7 13" id="KW-0662">Pyridine nucleotide biosynthesis</keyword>
<dbReference type="InterPro" id="IPR005288">
    <property type="entry name" value="NadB"/>
</dbReference>
<evidence type="ECO:0000256" key="9">
    <source>
        <dbReference type="ARBA" id="ARBA00023002"/>
    </source>
</evidence>
<dbReference type="InterPro" id="IPR003953">
    <property type="entry name" value="FAD-dep_OxRdtase_2_FAD-bd"/>
</dbReference>
<dbReference type="RefSeq" id="WP_107865251.1">
    <property type="nucleotide sequence ID" value="NZ_QAON01000005.1"/>
</dbReference>
<keyword evidence="9 13" id="KW-0560">Oxidoreductase</keyword>
<evidence type="ECO:0000256" key="6">
    <source>
        <dbReference type="ARBA" id="ARBA00022630"/>
    </source>
</evidence>
<evidence type="ECO:0000313" key="18">
    <source>
        <dbReference type="Proteomes" id="UP000244223"/>
    </source>
</evidence>
<sequence length="533" mass="59264">MKDFDYDVLIIGSGAAGLTLALNLPTSLKIAVLSKAELTEASTYYAQGGVAAVIDETDTIDSHIQDTLVAGAGLCHADAVSFTVEHGAKAIQWLVDQGVRFTLDETDHLHLTREGGHSHRRIIHAADTTGMAISTTLVNRVKSCAHIDLLVNRVAVDLITSKKLGLDEDNRVLGAYVLNQHSGQVELFKSRFVALATGGASKAYFYTCNPDIATGDGIAMAWRAGCRVANMEFNQFHPTSLYHPQSKAFLVTEAMRGEGAILRLPDGERFMPRFDSRAELAPRDIVARAIDFEMKRLGIRCVYLDITHKDPEFIISHFPNIHKTCLSYGIDITKDWIPVVPTAHFTCGGVMVNLQSETDIKNLYAIGETSFTGLHGANRMASNSLLECFVFAMAAARDIEQRLSHTAPPPACPLWDESQVRNSDEDVVILHNWDELRRFMWDYVGIVRTDKRLQRALRRIELLKSEISEYYSNYKVSSNLLELRNLVLVSELIVRSALARKESRGLHYTLDYPQMNSGLVDTVLVPPEFLVET</sequence>
<dbReference type="Gene3D" id="3.90.700.10">
    <property type="entry name" value="Succinate dehydrogenase/fumarate reductase flavoprotein, catalytic domain"/>
    <property type="match status" value="1"/>
</dbReference>
<comment type="subcellular location">
    <subcellularLocation>
        <location evidence="13">Cytoplasm</location>
    </subcellularLocation>
</comment>
<name>A0A2T5J057_9GAMM</name>
<feature type="coiled-coil region" evidence="14">
    <location>
        <begin position="446"/>
        <end position="473"/>
    </location>
</feature>
<dbReference type="SUPFAM" id="SSF46977">
    <property type="entry name" value="Succinate dehydrogenase/fumarate reductase flavoprotein C-terminal domain"/>
    <property type="match status" value="1"/>
</dbReference>
<evidence type="ECO:0000256" key="4">
    <source>
        <dbReference type="ARBA" id="ARBA00012173"/>
    </source>
</evidence>
<feature type="domain" description="Fumarate reductase/succinate dehydrogenase flavoprotein-like C-terminal" evidence="16">
    <location>
        <begin position="434"/>
        <end position="515"/>
    </location>
</feature>
<dbReference type="FunFam" id="3.90.700.10:FF:000002">
    <property type="entry name" value="L-aspartate oxidase"/>
    <property type="match status" value="1"/>
</dbReference>
<dbReference type="InterPro" id="IPR037099">
    <property type="entry name" value="Fum_R/Succ_DH_flav-like_C_sf"/>
</dbReference>
<dbReference type="PRINTS" id="PR00368">
    <property type="entry name" value="FADPNR"/>
</dbReference>
<evidence type="ECO:0000256" key="14">
    <source>
        <dbReference type="SAM" id="Coils"/>
    </source>
</evidence>
<feature type="domain" description="FAD-dependent oxidoreductase 2 FAD-binding" evidence="15">
    <location>
        <begin position="7"/>
        <end position="385"/>
    </location>
</feature>
<evidence type="ECO:0000259" key="15">
    <source>
        <dbReference type="Pfam" id="PF00890"/>
    </source>
</evidence>
<reference evidence="17 18" key="1">
    <citation type="submission" date="2018-04" db="EMBL/GenBank/DDBJ databases">
        <title>Genomic Encyclopedia of Archaeal and Bacterial Type Strains, Phase II (KMG-II): from individual species to whole genera.</title>
        <authorList>
            <person name="Goeker M."/>
        </authorList>
    </citation>
    <scope>NUCLEOTIDE SEQUENCE [LARGE SCALE GENOMIC DNA]</scope>
    <source>
        <strain evidence="17 18">DSM 5822</strain>
    </source>
</reference>
<dbReference type="UniPathway" id="UPA00253">
    <property type="reaction ID" value="UER00326"/>
</dbReference>
<comment type="pathway">
    <text evidence="2 13">Cofactor biosynthesis; NAD(+) biosynthesis; iminoaspartate from L-aspartate (oxidase route): step 1/1.</text>
</comment>
<dbReference type="GO" id="GO:0005737">
    <property type="term" value="C:cytoplasm"/>
    <property type="evidence" value="ECO:0007669"/>
    <property type="project" value="UniProtKB-SubCell"/>
</dbReference>
<evidence type="ECO:0000256" key="2">
    <source>
        <dbReference type="ARBA" id="ARBA00004950"/>
    </source>
</evidence>
<dbReference type="Proteomes" id="UP000244223">
    <property type="component" value="Unassembled WGS sequence"/>
</dbReference>
<dbReference type="InterPro" id="IPR015939">
    <property type="entry name" value="Fum_Rdtase/Succ_DH_flav-like_C"/>
</dbReference>
<keyword evidence="6 13" id="KW-0285">Flavoprotein</keyword>
<dbReference type="InterPro" id="IPR027477">
    <property type="entry name" value="Succ_DH/fumarate_Rdtase_cat_sf"/>
</dbReference>
<feature type="active site" description="Proton acceptor" evidence="12">
    <location>
        <position position="283"/>
    </location>
</feature>
<dbReference type="PIRSF" id="PIRSF000171">
    <property type="entry name" value="SDHA_APRA_LASPO"/>
    <property type="match status" value="1"/>
</dbReference>
<dbReference type="GO" id="GO:0034628">
    <property type="term" value="P:'de novo' NAD+ biosynthetic process from L-aspartate"/>
    <property type="evidence" value="ECO:0007669"/>
    <property type="project" value="TreeGrafter"/>
</dbReference>
<dbReference type="Gene3D" id="1.20.58.100">
    <property type="entry name" value="Fumarate reductase/succinate dehydrogenase flavoprotein-like, C-terminal domain"/>
    <property type="match status" value="1"/>
</dbReference>
<keyword evidence="8 13" id="KW-0274">FAD</keyword>
<proteinExistence type="inferred from homology"/>
<organism evidence="17 18">
    <name type="scientific">Agitococcus lubricus</name>
    <dbReference type="NCBI Taxonomy" id="1077255"/>
    <lineage>
        <taxon>Bacteria</taxon>
        <taxon>Pseudomonadati</taxon>
        <taxon>Pseudomonadota</taxon>
        <taxon>Gammaproteobacteria</taxon>
        <taxon>Moraxellales</taxon>
        <taxon>Moraxellaceae</taxon>
        <taxon>Agitococcus</taxon>
    </lineage>
</organism>
<evidence type="ECO:0000256" key="3">
    <source>
        <dbReference type="ARBA" id="ARBA00008562"/>
    </source>
</evidence>
<evidence type="ECO:0000256" key="12">
    <source>
        <dbReference type="PIRSR" id="PIRSR000171-1"/>
    </source>
</evidence>
<evidence type="ECO:0000256" key="10">
    <source>
        <dbReference type="ARBA" id="ARBA00048305"/>
    </source>
</evidence>
<evidence type="ECO:0000256" key="8">
    <source>
        <dbReference type="ARBA" id="ARBA00022827"/>
    </source>
</evidence>
<evidence type="ECO:0000256" key="5">
    <source>
        <dbReference type="ARBA" id="ARBA00021901"/>
    </source>
</evidence>
<comment type="similarity">
    <text evidence="3 13">Belongs to the FAD-dependent oxidoreductase 2 family. NadB subfamily.</text>
</comment>
<evidence type="ECO:0000313" key="17">
    <source>
        <dbReference type="EMBL" id="PTQ89733.1"/>
    </source>
</evidence>
<dbReference type="NCBIfam" id="TIGR00551">
    <property type="entry name" value="nadB"/>
    <property type="match status" value="1"/>
</dbReference>
<comment type="catalytic activity">
    <reaction evidence="10">
        <text>L-aspartate + O2 = iminosuccinate + H2O2</text>
        <dbReference type="Rhea" id="RHEA:25876"/>
        <dbReference type="ChEBI" id="CHEBI:15379"/>
        <dbReference type="ChEBI" id="CHEBI:16240"/>
        <dbReference type="ChEBI" id="CHEBI:29991"/>
        <dbReference type="ChEBI" id="CHEBI:77875"/>
        <dbReference type="EC" id="1.4.3.16"/>
    </reaction>
    <physiologicalReaction direction="left-to-right" evidence="10">
        <dbReference type="Rhea" id="RHEA:25877"/>
    </physiologicalReaction>
</comment>
<dbReference type="Pfam" id="PF02910">
    <property type="entry name" value="Succ_DH_flav_C"/>
    <property type="match status" value="1"/>
</dbReference>
<dbReference type="Pfam" id="PF00890">
    <property type="entry name" value="FAD_binding_2"/>
    <property type="match status" value="1"/>
</dbReference>
<comment type="cofactor">
    <cofactor evidence="1 13">
        <name>FAD</name>
        <dbReference type="ChEBI" id="CHEBI:57692"/>
    </cofactor>
</comment>
<gene>
    <name evidence="17" type="ORF">C8N29_10557</name>
</gene>
<keyword evidence="14" id="KW-0175">Coiled coil</keyword>
<dbReference type="SUPFAM" id="SSF56425">
    <property type="entry name" value="Succinate dehydrogenase/fumarate reductase flavoprotein, catalytic domain"/>
    <property type="match status" value="1"/>
</dbReference>
<dbReference type="InterPro" id="IPR036188">
    <property type="entry name" value="FAD/NAD-bd_sf"/>
</dbReference>
<dbReference type="AlphaFoldDB" id="A0A2T5J057"/>
<dbReference type="NCBIfam" id="NF006567">
    <property type="entry name" value="PRK09077.1"/>
    <property type="match status" value="1"/>
</dbReference>
<evidence type="ECO:0000256" key="11">
    <source>
        <dbReference type="NCBIfam" id="TIGR00551"/>
    </source>
</evidence>
<dbReference type="GO" id="GO:0008734">
    <property type="term" value="F:L-aspartate oxidase activity"/>
    <property type="evidence" value="ECO:0007669"/>
    <property type="project" value="UniProtKB-UniRule"/>
</dbReference>
<evidence type="ECO:0000259" key="16">
    <source>
        <dbReference type="Pfam" id="PF02910"/>
    </source>
</evidence>
<dbReference type="PANTHER" id="PTHR42716">
    <property type="entry name" value="L-ASPARTATE OXIDASE"/>
    <property type="match status" value="1"/>
</dbReference>
<dbReference type="EC" id="1.4.3.16" evidence="4 11"/>
<keyword evidence="18" id="KW-1185">Reference proteome</keyword>
<evidence type="ECO:0000256" key="1">
    <source>
        <dbReference type="ARBA" id="ARBA00001974"/>
    </source>
</evidence>
<protein>
    <recommendedName>
        <fullName evidence="5 11">L-aspartate oxidase</fullName>
        <ecNumber evidence="4 11">1.4.3.16</ecNumber>
    </recommendedName>
</protein>
<dbReference type="Gene3D" id="3.50.50.60">
    <property type="entry name" value="FAD/NAD(P)-binding domain"/>
    <property type="match status" value="1"/>
</dbReference>
<dbReference type="EMBL" id="QAON01000005">
    <property type="protein sequence ID" value="PTQ89733.1"/>
    <property type="molecule type" value="Genomic_DNA"/>
</dbReference>
<evidence type="ECO:0000256" key="13">
    <source>
        <dbReference type="RuleBase" id="RU362049"/>
    </source>
</evidence>